<reference evidence="6" key="1">
    <citation type="submission" date="2023-10" db="EMBL/GenBank/DDBJ databases">
        <authorList>
            <person name="Domelevo Entfellner J.-B."/>
        </authorList>
    </citation>
    <scope>NUCLEOTIDE SEQUENCE</scope>
</reference>
<proteinExistence type="inferred from homology"/>
<accession>A0AA86SD75</accession>
<dbReference type="PANTHER" id="PTHR47938">
    <property type="entry name" value="RESPIRATORY COMPLEX I CHAPERONE (CIA84), PUTATIVE (AFU_ORTHOLOGUE AFUA_2G06020)-RELATED"/>
    <property type="match status" value="1"/>
</dbReference>
<dbReference type="Proteomes" id="UP001189624">
    <property type="component" value="Chromosome 3"/>
</dbReference>
<dbReference type="InterPro" id="IPR011990">
    <property type="entry name" value="TPR-like_helical_dom_sf"/>
</dbReference>
<comment type="similarity">
    <text evidence="1">Belongs to the PPR family. P subfamily.</text>
</comment>
<keyword evidence="7" id="KW-1185">Reference proteome</keyword>
<dbReference type="FunFam" id="1.25.40.10:FF:000910">
    <property type="entry name" value="Pentatricopeptide repeat-containing protein At5g14080"/>
    <property type="match status" value="1"/>
</dbReference>
<sequence length="608" mass="69758">MEIKRNPGQCYNSRVLHCKEYVLSSYNIDASSEYLSSSSLSSFIPFFLHVSMDYFHSKTVPTVWILWMGAAFLLALTMRFMMHVLFKPAWKRCWLKTMSTQNLQILSFSHYSTLPPISVPPPLEELCSIVISTVGGLDDLELSLNKFKYSLTSSLVAQAIDSSKHQAHTRRLLRFFLWSSKNLSQSLEDKDYNHALRVFAEKKDYIAMDILMGDLKKEGRGMDAETFGLVADTLVKLGKEDQALGVFKNLDKYKCPIDEFTVTAIINALCSKGHAKRAEGVVWHHKDKITGAKPCIYRSLLYGWSVQRNVKEARRIIKEMKTNGVIPDLLCYNTFLRCLCERNLRHNPSGLVPEVLNVMMEMRSYKVFPTSISYNILLSCLGKTRRVKESCQILETMKNSGCDPDWVSYYLVAKVLFLSGRFGKGKEIVDQMIGKGLVPNHRFYYSLIGILCGVERVNHALELFEKMKTSSMGDYGPVYDVLIPKLCRGGDFEKGRELWDEATSIGITLQCSRDVLDPSITEVYKPMKPEKISLVDSSIAKSPRRVTKFVGQWQKLITQYCKMEFRRERERARDQDLETPAHGSWHIQVKQRKGTRRRREYGDIVRPI</sequence>
<keyword evidence="5" id="KW-0812">Transmembrane</keyword>
<dbReference type="AlphaFoldDB" id="A0AA86SD75"/>
<dbReference type="Pfam" id="PF01535">
    <property type="entry name" value="PPR"/>
    <property type="match status" value="1"/>
</dbReference>
<evidence type="ECO:0000256" key="1">
    <source>
        <dbReference type="ARBA" id="ARBA00007626"/>
    </source>
</evidence>
<dbReference type="Pfam" id="PF13812">
    <property type="entry name" value="PPR_3"/>
    <property type="match status" value="1"/>
</dbReference>
<feature type="repeat" description="PPR" evidence="3">
    <location>
        <begin position="370"/>
        <end position="404"/>
    </location>
</feature>
<evidence type="ECO:0008006" key="8">
    <source>
        <dbReference type="Google" id="ProtNLM"/>
    </source>
</evidence>
<dbReference type="EMBL" id="OY731400">
    <property type="protein sequence ID" value="CAJ1944123.1"/>
    <property type="molecule type" value="Genomic_DNA"/>
</dbReference>
<gene>
    <name evidence="6" type="ORF">AYBTSS11_LOCUS11743</name>
</gene>
<name>A0AA86SD75_9FABA</name>
<evidence type="ECO:0000313" key="7">
    <source>
        <dbReference type="Proteomes" id="UP001189624"/>
    </source>
</evidence>
<dbReference type="Pfam" id="PF13041">
    <property type="entry name" value="PPR_2"/>
    <property type="match status" value="1"/>
</dbReference>
<feature type="compositionally biased region" description="Basic residues" evidence="4">
    <location>
        <begin position="589"/>
        <end position="599"/>
    </location>
</feature>
<evidence type="ECO:0000256" key="5">
    <source>
        <dbReference type="SAM" id="Phobius"/>
    </source>
</evidence>
<dbReference type="GO" id="GO:0005739">
    <property type="term" value="C:mitochondrion"/>
    <property type="evidence" value="ECO:0007669"/>
    <property type="project" value="TreeGrafter"/>
</dbReference>
<feature type="repeat" description="PPR" evidence="3">
    <location>
        <begin position="293"/>
        <end position="327"/>
    </location>
</feature>
<dbReference type="Gene3D" id="1.25.40.10">
    <property type="entry name" value="Tetratricopeptide repeat domain"/>
    <property type="match status" value="4"/>
</dbReference>
<dbReference type="PANTHER" id="PTHR47938:SF9">
    <property type="entry name" value="OS10G0422300 PROTEIN"/>
    <property type="match status" value="1"/>
</dbReference>
<keyword evidence="2" id="KW-0677">Repeat</keyword>
<keyword evidence="5" id="KW-0472">Membrane</keyword>
<evidence type="ECO:0000256" key="3">
    <source>
        <dbReference type="PROSITE-ProRule" id="PRU00708"/>
    </source>
</evidence>
<keyword evidence="5" id="KW-1133">Transmembrane helix</keyword>
<protein>
    <recommendedName>
        <fullName evidence="8">Pentatricopeptide repeat-containing protein</fullName>
    </recommendedName>
</protein>
<evidence type="ECO:0000313" key="6">
    <source>
        <dbReference type="EMBL" id="CAJ1944123.1"/>
    </source>
</evidence>
<dbReference type="PROSITE" id="PS51375">
    <property type="entry name" value="PPR"/>
    <property type="match status" value="2"/>
</dbReference>
<feature type="transmembrane region" description="Helical" evidence="5">
    <location>
        <begin position="64"/>
        <end position="86"/>
    </location>
</feature>
<evidence type="ECO:0000256" key="4">
    <source>
        <dbReference type="SAM" id="MobiDB-lite"/>
    </source>
</evidence>
<feature type="region of interest" description="Disordered" evidence="4">
    <location>
        <begin position="587"/>
        <end position="608"/>
    </location>
</feature>
<dbReference type="NCBIfam" id="TIGR00756">
    <property type="entry name" value="PPR"/>
    <property type="match status" value="2"/>
</dbReference>
<dbReference type="GO" id="GO:0003729">
    <property type="term" value="F:mRNA binding"/>
    <property type="evidence" value="ECO:0007669"/>
    <property type="project" value="TreeGrafter"/>
</dbReference>
<organism evidence="6 7">
    <name type="scientific">Sphenostylis stenocarpa</name>
    <dbReference type="NCBI Taxonomy" id="92480"/>
    <lineage>
        <taxon>Eukaryota</taxon>
        <taxon>Viridiplantae</taxon>
        <taxon>Streptophyta</taxon>
        <taxon>Embryophyta</taxon>
        <taxon>Tracheophyta</taxon>
        <taxon>Spermatophyta</taxon>
        <taxon>Magnoliopsida</taxon>
        <taxon>eudicotyledons</taxon>
        <taxon>Gunneridae</taxon>
        <taxon>Pentapetalae</taxon>
        <taxon>rosids</taxon>
        <taxon>fabids</taxon>
        <taxon>Fabales</taxon>
        <taxon>Fabaceae</taxon>
        <taxon>Papilionoideae</taxon>
        <taxon>50 kb inversion clade</taxon>
        <taxon>NPAAA clade</taxon>
        <taxon>indigoferoid/millettioid clade</taxon>
        <taxon>Phaseoleae</taxon>
        <taxon>Sphenostylis</taxon>
    </lineage>
</organism>
<dbReference type="Gramene" id="rna-AYBTSS11_LOCUS11743">
    <property type="protein sequence ID" value="CAJ1944123.1"/>
    <property type="gene ID" value="gene-AYBTSS11_LOCUS11743"/>
</dbReference>
<dbReference type="InterPro" id="IPR002885">
    <property type="entry name" value="PPR_rpt"/>
</dbReference>
<evidence type="ECO:0000256" key="2">
    <source>
        <dbReference type="ARBA" id="ARBA00022737"/>
    </source>
</evidence>